<evidence type="ECO:0000313" key="4">
    <source>
        <dbReference type="Proteomes" id="UP000064967"/>
    </source>
</evidence>
<evidence type="ECO:0000313" key="3">
    <source>
        <dbReference type="EMBL" id="AKU98594.1"/>
    </source>
</evidence>
<dbReference type="RefSeq" id="WP_146649530.1">
    <property type="nucleotide sequence ID" value="NZ_CP012333.1"/>
</dbReference>
<dbReference type="SUPFAM" id="SSF50475">
    <property type="entry name" value="FMN-binding split barrel"/>
    <property type="match status" value="1"/>
</dbReference>
<dbReference type="PANTHER" id="PTHR35176:SF6">
    <property type="entry name" value="HEME OXYGENASE HI_0854-RELATED"/>
    <property type="match status" value="1"/>
</dbReference>
<dbReference type="AlphaFoldDB" id="A0A0K1PZL4"/>
<dbReference type="Proteomes" id="UP000064967">
    <property type="component" value="Chromosome"/>
</dbReference>
<gene>
    <name evidence="3" type="ORF">AKJ09_05258</name>
</gene>
<dbReference type="InterPro" id="IPR011576">
    <property type="entry name" value="Pyridox_Oxase_N"/>
</dbReference>
<dbReference type="KEGG" id="llu:AKJ09_05258"/>
<keyword evidence="4" id="KW-1185">Reference proteome</keyword>
<dbReference type="GO" id="GO:0070967">
    <property type="term" value="F:coenzyme F420 binding"/>
    <property type="evidence" value="ECO:0007669"/>
    <property type="project" value="TreeGrafter"/>
</dbReference>
<proteinExistence type="predicted"/>
<keyword evidence="1" id="KW-0560">Oxidoreductase</keyword>
<dbReference type="EMBL" id="CP012333">
    <property type="protein sequence ID" value="AKU98594.1"/>
    <property type="molecule type" value="Genomic_DNA"/>
</dbReference>
<sequence length="145" mass="16342">MNRSDLVAFLRRHSLAVQATTSSSGAPQAAVVGIVVTEDLELFFDTLDDTRKLQNLRRDPRVAFVIGWSEDAPTVQYEGIADEPKGDELERLKKLYFERFPDGPSREEWPGITYVRVKPTWIRHSDFGGAAPRITELNAAELARL</sequence>
<reference evidence="3 4" key="1">
    <citation type="submission" date="2015-08" db="EMBL/GenBank/DDBJ databases">
        <authorList>
            <person name="Babu N.S."/>
            <person name="Beckwith C.J."/>
            <person name="Beseler K.G."/>
            <person name="Brison A."/>
            <person name="Carone J.V."/>
            <person name="Caskin T.P."/>
            <person name="Diamond M."/>
            <person name="Durham M.E."/>
            <person name="Foxe J.M."/>
            <person name="Go M."/>
            <person name="Henderson B.A."/>
            <person name="Jones I.B."/>
            <person name="McGettigan J.A."/>
            <person name="Micheletti S.J."/>
            <person name="Nasrallah M.E."/>
            <person name="Ortiz D."/>
            <person name="Piller C.R."/>
            <person name="Privatt S.R."/>
            <person name="Schneider S.L."/>
            <person name="Sharp S."/>
            <person name="Smith T.C."/>
            <person name="Stanton J.D."/>
            <person name="Ullery H.E."/>
            <person name="Wilson R.J."/>
            <person name="Serrano M.G."/>
            <person name="Buck G."/>
            <person name="Lee V."/>
            <person name="Wang Y."/>
            <person name="Carvalho R."/>
            <person name="Voegtly L."/>
            <person name="Shi R."/>
            <person name="Duckworth R."/>
            <person name="Johnson A."/>
            <person name="Loviza R."/>
            <person name="Walstead R."/>
            <person name="Shah Z."/>
            <person name="Kiflezghi M."/>
            <person name="Wade K."/>
            <person name="Ball S.L."/>
            <person name="Bradley K.W."/>
            <person name="Asai D.J."/>
            <person name="Bowman C.A."/>
            <person name="Russell D.A."/>
            <person name="Pope W.H."/>
            <person name="Jacobs-Sera D."/>
            <person name="Hendrix R.W."/>
            <person name="Hatfull G.F."/>
        </authorList>
    </citation>
    <scope>NUCLEOTIDE SEQUENCE [LARGE SCALE GENOMIC DNA]</scope>
    <source>
        <strain evidence="3 4">DSM 27648</strain>
    </source>
</reference>
<dbReference type="STRING" id="1391654.AKJ09_05258"/>
<dbReference type="OrthoDB" id="162914at2"/>
<dbReference type="Gene3D" id="2.30.110.10">
    <property type="entry name" value="Electron Transport, Fmn-binding Protein, Chain A"/>
    <property type="match status" value="1"/>
</dbReference>
<evidence type="ECO:0000259" key="2">
    <source>
        <dbReference type="Pfam" id="PF01243"/>
    </source>
</evidence>
<dbReference type="GO" id="GO:0005829">
    <property type="term" value="C:cytosol"/>
    <property type="evidence" value="ECO:0007669"/>
    <property type="project" value="TreeGrafter"/>
</dbReference>
<evidence type="ECO:0000256" key="1">
    <source>
        <dbReference type="ARBA" id="ARBA00023002"/>
    </source>
</evidence>
<organism evidence="3 4">
    <name type="scientific">Labilithrix luteola</name>
    <dbReference type="NCBI Taxonomy" id="1391654"/>
    <lineage>
        <taxon>Bacteria</taxon>
        <taxon>Pseudomonadati</taxon>
        <taxon>Myxococcota</taxon>
        <taxon>Polyangia</taxon>
        <taxon>Polyangiales</taxon>
        <taxon>Labilitrichaceae</taxon>
        <taxon>Labilithrix</taxon>
    </lineage>
</organism>
<accession>A0A0K1PZL4</accession>
<dbReference type="InterPro" id="IPR012349">
    <property type="entry name" value="Split_barrel_FMN-bd"/>
</dbReference>
<dbReference type="InterPro" id="IPR052019">
    <property type="entry name" value="F420H2_bilvrd_red/Heme_oxyg"/>
</dbReference>
<dbReference type="Pfam" id="PF01243">
    <property type="entry name" value="PNPOx_N"/>
    <property type="match status" value="1"/>
</dbReference>
<feature type="domain" description="Pyridoxamine 5'-phosphate oxidase N-terminal" evidence="2">
    <location>
        <begin position="6"/>
        <end position="124"/>
    </location>
</feature>
<dbReference type="PANTHER" id="PTHR35176">
    <property type="entry name" value="HEME OXYGENASE HI_0854-RELATED"/>
    <property type="match status" value="1"/>
</dbReference>
<name>A0A0K1PZL4_9BACT</name>
<protein>
    <recommendedName>
        <fullName evidence="2">Pyridoxamine 5'-phosphate oxidase N-terminal domain-containing protein</fullName>
    </recommendedName>
</protein>
<dbReference type="GO" id="GO:0016627">
    <property type="term" value="F:oxidoreductase activity, acting on the CH-CH group of donors"/>
    <property type="evidence" value="ECO:0007669"/>
    <property type="project" value="TreeGrafter"/>
</dbReference>